<dbReference type="InParanoid" id="W0RFS7"/>
<dbReference type="PANTHER" id="PTHR39337">
    <property type="entry name" value="BLR5642 PROTEIN"/>
    <property type="match status" value="1"/>
</dbReference>
<gene>
    <name evidence="1" type="ORF">J421_0691</name>
</gene>
<dbReference type="KEGG" id="gba:J421_0691"/>
<dbReference type="OrthoDB" id="9789109at2"/>
<keyword evidence="2" id="KW-1185">Reference proteome</keyword>
<protein>
    <submittedName>
        <fullName evidence="1">Uncharacterized protein</fullName>
    </submittedName>
</protein>
<dbReference type="STRING" id="861299.J421_0691"/>
<sequence>MHGTELAAAPATVWTIGHSTRPIEEFRDALAAYDIELVADVRRFPGSRRLPQFAGPALEAALAERGVAYRWMEALGGRRRPDPDSPNTGWRHAAFRAYADYVATEPFADGLFELLMLSGGLRTAVMCAEVLWWRCHRRLVADVLTWLGIRVVHIRDARVSELHRLTAPARVVRGRLTYEPE</sequence>
<dbReference type="AlphaFoldDB" id="W0RFS7"/>
<accession>W0RFS7</accession>
<dbReference type="InterPro" id="IPR014519">
    <property type="entry name" value="UCP024492"/>
</dbReference>
<dbReference type="eggNOG" id="COG5483">
    <property type="taxonomic scope" value="Bacteria"/>
</dbReference>
<organism evidence="1 2">
    <name type="scientific">Gemmatirosa kalamazoonensis</name>
    <dbReference type="NCBI Taxonomy" id="861299"/>
    <lineage>
        <taxon>Bacteria</taxon>
        <taxon>Pseudomonadati</taxon>
        <taxon>Gemmatimonadota</taxon>
        <taxon>Gemmatimonadia</taxon>
        <taxon>Gemmatimonadales</taxon>
        <taxon>Gemmatimonadaceae</taxon>
        <taxon>Gemmatirosa</taxon>
    </lineage>
</organism>
<evidence type="ECO:0000313" key="1">
    <source>
        <dbReference type="EMBL" id="AHG88228.1"/>
    </source>
</evidence>
<dbReference type="Pfam" id="PF04343">
    <property type="entry name" value="DUF488"/>
    <property type="match status" value="1"/>
</dbReference>
<evidence type="ECO:0000313" key="2">
    <source>
        <dbReference type="Proteomes" id="UP000019151"/>
    </source>
</evidence>
<dbReference type="PANTHER" id="PTHR39337:SF1">
    <property type="entry name" value="BLR5642 PROTEIN"/>
    <property type="match status" value="1"/>
</dbReference>
<dbReference type="PATRIC" id="fig|861299.3.peg.703"/>
<dbReference type="EMBL" id="CP007128">
    <property type="protein sequence ID" value="AHG88228.1"/>
    <property type="molecule type" value="Genomic_DNA"/>
</dbReference>
<reference evidence="1 2" key="1">
    <citation type="journal article" date="2014" name="Genome Announc.">
        <title>Genome Sequence and Methylome of Soil Bacterium Gemmatirosa kalamazoonensis KBS708T, a Member of the Rarely Cultivated Gemmatimonadetes Phylum.</title>
        <authorList>
            <person name="Debruyn J.M."/>
            <person name="Radosevich M."/>
            <person name="Wommack K.E."/>
            <person name="Polson S.W."/>
            <person name="Hauser L.J."/>
            <person name="Fawaz M.N."/>
            <person name="Korlach J."/>
            <person name="Tsai Y.C."/>
        </authorList>
    </citation>
    <scope>NUCLEOTIDE SEQUENCE [LARGE SCALE GENOMIC DNA]</scope>
    <source>
        <strain evidence="1 2">KBS708</strain>
    </source>
</reference>
<proteinExistence type="predicted"/>
<dbReference type="InterPro" id="IPR007438">
    <property type="entry name" value="DUF488"/>
</dbReference>
<dbReference type="Proteomes" id="UP000019151">
    <property type="component" value="Chromosome"/>
</dbReference>
<dbReference type="PIRSF" id="PIRSF024492">
    <property type="entry name" value="UCP024492"/>
    <property type="match status" value="1"/>
</dbReference>
<dbReference type="HOGENOM" id="CLU_077467_0_1_0"/>
<name>W0RFS7_9BACT</name>